<protein>
    <submittedName>
        <fullName evidence="1">Short-chain dehydrogenase</fullName>
    </submittedName>
</protein>
<dbReference type="EMBL" id="MU394331">
    <property type="protein sequence ID" value="KAI6084940.1"/>
    <property type="molecule type" value="Genomic_DNA"/>
</dbReference>
<proteinExistence type="predicted"/>
<reference evidence="1 2" key="1">
    <citation type="journal article" date="2022" name="New Phytol.">
        <title>Ecological generalism drives hyperdiversity of secondary metabolite gene clusters in xylarialean endophytes.</title>
        <authorList>
            <person name="Franco M.E.E."/>
            <person name="Wisecaver J.H."/>
            <person name="Arnold A.E."/>
            <person name="Ju Y.M."/>
            <person name="Slot J.C."/>
            <person name="Ahrendt S."/>
            <person name="Moore L.P."/>
            <person name="Eastman K.E."/>
            <person name="Scott K."/>
            <person name="Konkel Z."/>
            <person name="Mondo S.J."/>
            <person name="Kuo A."/>
            <person name="Hayes R.D."/>
            <person name="Haridas S."/>
            <person name="Andreopoulos B."/>
            <person name="Riley R."/>
            <person name="LaButti K."/>
            <person name="Pangilinan J."/>
            <person name="Lipzen A."/>
            <person name="Amirebrahimi M."/>
            <person name="Yan J."/>
            <person name="Adam C."/>
            <person name="Keymanesh K."/>
            <person name="Ng V."/>
            <person name="Louie K."/>
            <person name="Northen T."/>
            <person name="Drula E."/>
            <person name="Henrissat B."/>
            <person name="Hsieh H.M."/>
            <person name="Youens-Clark K."/>
            <person name="Lutzoni F."/>
            <person name="Miadlikowska J."/>
            <person name="Eastwood D.C."/>
            <person name="Hamelin R.C."/>
            <person name="Grigoriev I.V."/>
            <person name="U'Ren J.M."/>
        </authorList>
    </citation>
    <scope>NUCLEOTIDE SEQUENCE [LARGE SCALE GENOMIC DNA]</scope>
    <source>
        <strain evidence="1 2">ER1909</strain>
    </source>
</reference>
<dbReference type="Proteomes" id="UP001497680">
    <property type="component" value="Unassembled WGS sequence"/>
</dbReference>
<gene>
    <name evidence="1" type="ORF">F4821DRAFT_241927</name>
</gene>
<accession>A0ACC0CXW6</accession>
<organism evidence="1 2">
    <name type="scientific">Hypoxylon rubiginosum</name>
    <dbReference type="NCBI Taxonomy" id="110542"/>
    <lineage>
        <taxon>Eukaryota</taxon>
        <taxon>Fungi</taxon>
        <taxon>Dikarya</taxon>
        <taxon>Ascomycota</taxon>
        <taxon>Pezizomycotina</taxon>
        <taxon>Sordariomycetes</taxon>
        <taxon>Xylariomycetidae</taxon>
        <taxon>Xylariales</taxon>
        <taxon>Hypoxylaceae</taxon>
        <taxon>Hypoxylon</taxon>
    </lineage>
</organism>
<evidence type="ECO:0000313" key="2">
    <source>
        <dbReference type="Proteomes" id="UP001497680"/>
    </source>
</evidence>
<evidence type="ECO:0000313" key="1">
    <source>
        <dbReference type="EMBL" id="KAI6084940.1"/>
    </source>
</evidence>
<name>A0ACC0CXW6_9PEZI</name>
<keyword evidence="2" id="KW-1185">Reference proteome</keyword>
<comment type="caution">
    <text evidence="1">The sequence shown here is derived from an EMBL/GenBank/DDBJ whole genome shotgun (WGS) entry which is preliminary data.</text>
</comment>
<sequence length="321" mass="33929">MAPFDGKTTGTDVVTAFAGSVRGKTVLITGPSKGSLGAETAKDLASASVKRLVLVGRNEAKVTPVVNEIRESSPEVKVDFVQADLASNESVRRAAAKINSLAGLDHVNIVINAAGNMAVRTYQTSADGNELQFAANYLGHFLLTNLILDKILAAPAPTVVNLTSMGYEMGEVNYDDPNFDGGKTYGPWQAYAQAKTANILHAAGLRYKFGDKGLVAFAVHPGYVPDSGLQANNAVDTDMMIEGYKLAVARNGGKDLPPQEPRTLQEGCATVLVAALDSSLRDKSPALLLECQIYPGVKNYAINADDAEKLWALGEKLTGTS</sequence>